<dbReference type="GO" id="GO:0003677">
    <property type="term" value="F:DNA binding"/>
    <property type="evidence" value="ECO:0007669"/>
    <property type="project" value="InterPro"/>
</dbReference>
<dbReference type="InterPro" id="IPR037914">
    <property type="entry name" value="SpoVT-AbrB_sf"/>
</dbReference>
<dbReference type="SUPFAM" id="SSF89447">
    <property type="entry name" value="AbrB/MazE/MraZ-like"/>
    <property type="match status" value="1"/>
</dbReference>
<dbReference type="SMART" id="SM00966">
    <property type="entry name" value="SpoVT_AbrB"/>
    <property type="match status" value="1"/>
</dbReference>
<dbReference type="Gene3D" id="2.10.260.10">
    <property type="match status" value="1"/>
</dbReference>
<dbReference type="EMBL" id="MFLY01000046">
    <property type="protein sequence ID" value="OGG72523.1"/>
    <property type="molecule type" value="Genomic_DNA"/>
</dbReference>
<proteinExistence type="predicted"/>
<accession>A0A1F6EFV0</accession>
<feature type="domain" description="SpoVT-AbrB" evidence="1">
    <location>
        <begin position="4"/>
        <end position="50"/>
    </location>
</feature>
<dbReference type="NCBIfam" id="TIGR01439">
    <property type="entry name" value="lp_hng_hel_AbrB"/>
    <property type="match status" value="1"/>
</dbReference>
<name>A0A1F6EFV0_9BACT</name>
<reference evidence="2 3" key="1">
    <citation type="journal article" date="2016" name="Nat. Commun.">
        <title>Thousands of microbial genomes shed light on interconnected biogeochemical processes in an aquifer system.</title>
        <authorList>
            <person name="Anantharaman K."/>
            <person name="Brown C.T."/>
            <person name="Hug L.A."/>
            <person name="Sharon I."/>
            <person name="Castelle C.J."/>
            <person name="Probst A.J."/>
            <person name="Thomas B.C."/>
            <person name="Singh A."/>
            <person name="Wilkins M.J."/>
            <person name="Karaoz U."/>
            <person name="Brodie E.L."/>
            <person name="Williams K.H."/>
            <person name="Hubbard S.S."/>
            <person name="Banfield J.F."/>
        </authorList>
    </citation>
    <scope>NUCLEOTIDE SEQUENCE [LARGE SCALE GENOMIC DNA]</scope>
</reference>
<comment type="caution">
    <text evidence="2">The sequence shown here is derived from an EMBL/GenBank/DDBJ whole genome shotgun (WGS) entry which is preliminary data.</text>
</comment>
<evidence type="ECO:0000259" key="1">
    <source>
        <dbReference type="SMART" id="SM00966"/>
    </source>
</evidence>
<protein>
    <recommendedName>
        <fullName evidence="1">SpoVT-AbrB domain-containing protein</fullName>
    </recommendedName>
</protein>
<evidence type="ECO:0000313" key="2">
    <source>
        <dbReference type="EMBL" id="OGG72523.1"/>
    </source>
</evidence>
<evidence type="ECO:0000313" key="3">
    <source>
        <dbReference type="Proteomes" id="UP000177306"/>
    </source>
</evidence>
<dbReference type="InterPro" id="IPR007159">
    <property type="entry name" value="SpoVT-AbrB_dom"/>
</dbReference>
<dbReference type="Pfam" id="PF04014">
    <property type="entry name" value="MazE_antitoxin"/>
    <property type="match status" value="1"/>
</dbReference>
<dbReference type="AlphaFoldDB" id="A0A1F6EFV0"/>
<organism evidence="2 3">
    <name type="scientific">Candidatus Kaiserbacteria bacterium RIFCSPLOWO2_01_FULL_53_17</name>
    <dbReference type="NCBI Taxonomy" id="1798511"/>
    <lineage>
        <taxon>Bacteria</taxon>
        <taxon>Candidatus Kaiseribacteriota</taxon>
    </lineage>
</organism>
<sequence>MATTTLSKKYQVVIPKEVRTRMRLQVGETVTLYSLDRDRAVLVKHSRNPTEALRGLGKEVWRALGGTEKYIRKERNAWR</sequence>
<dbReference type="Proteomes" id="UP000177306">
    <property type="component" value="Unassembled WGS sequence"/>
</dbReference>
<gene>
    <name evidence="2" type="ORF">A3A38_04155</name>
</gene>